<evidence type="ECO:0000256" key="3">
    <source>
        <dbReference type="ARBA" id="ARBA00022679"/>
    </source>
</evidence>
<dbReference type="InterPro" id="IPR009081">
    <property type="entry name" value="PP-bd_ACP"/>
</dbReference>
<keyword evidence="4" id="KW-0521">NADP</keyword>
<dbReference type="Pfam" id="PF00550">
    <property type="entry name" value="PP-binding"/>
    <property type="match status" value="1"/>
</dbReference>
<evidence type="ECO:0000256" key="4">
    <source>
        <dbReference type="ARBA" id="ARBA00022857"/>
    </source>
</evidence>
<evidence type="ECO:0000256" key="5">
    <source>
        <dbReference type="ARBA" id="ARBA00023268"/>
    </source>
</evidence>
<dbReference type="CDD" id="cd05274">
    <property type="entry name" value="KR_FAS_SDR_x"/>
    <property type="match status" value="1"/>
</dbReference>
<dbReference type="SUPFAM" id="SSF52151">
    <property type="entry name" value="FabD/lysophospholipase-like"/>
    <property type="match status" value="1"/>
</dbReference>
<dbReference type="InterPro" id="IPR006162">
    <property type="entry name" value="Ppantetheine_attach_site"/>
</dbReference>
<dbReference type="GO" id="GO:0004312">
    <property type="term" value="F:fatty acid synthase activity"/>
    <property type="evidence" value="ECO:0007669"/>
    <property type="project" value="TreeGrafter"/>
</dbReference>
<feature type="domain" description="Carrier" evidence="6">
    <location>
        <begin position="965"/>
        <end position="1040"/>
    </location>
</feature>
<keyword evidence="1" id="KW-0596">Phosphopantetheine</keyword>
<organism evidence="7 8">
    <name type="scientific">Mycolicibacterium novocastrense</name>
    <name type="common">Mycobacterium novocastrense</name>
    <dbReference type="NCBI Taxonomy" id="59813"/>
    <lineage>
        <taxon>Bacteria</taxon>
        <taxon>Bacillati</taxon>
        <taxon>Actinomycetota</taxon>
        <taxon>Actinomycetes</taxon>
        <taxon>Mycobacteriales</taxon>
        <taxon>Mycobacteriaceae</taxon>
        <taxon>Mycolicibacterium</taxon>
    </lineage>
</organism>
<dbReference type="InterPro" id="IPR013968">
    <property type="entry name" value="PKS_KR"/>
</dbReference>
<keyword evidence="3" id="KW-0808">Transferase</keyword>
<dbReference type="Gene3D" id="3.40.366.10">
    <property type="entry name" value="Malonyl-Coenzyme A Acyl Carrier Protein, domain 2"/>
    <property type="match status" value="1"/>
</dbReference>
<dbReference type="InterPro" id="IPR016036">
    <property type="entry name" value="Malonyl_transacylase_ACP-bd"/>
</dbReference>
<dbReference type="Gene3D" id="3.30.70.3290">
    <property type="match status" value="1"/>
</dbReference>
<dbReference type="NCBIfam" id="NF037941">
    <property type="entry name" value="PKS_NbtC"/>
    <property type="match status" value="1"/>
</dbReference>
<dbReference type="InterPro" id="IPR016035">
    <property type="entry name" value="Acyl_Trfase/lysoPLipase"/>
</dbReference>
<dbReference type="PANTHER" id="PTHR43775:SF37">
    <property type="entry name" value="SI:DKEY-61P9.11"/>
    <property type="match status" value="1"/>
</dbReference>
<dbReference type="SUPFAM" id="SSF47336">
    <property type="entry name" value="ACP-like"/>
    <property type="match status" value="1"/>
</dbReference>
<evidence type="ECO:0000313" key="7">
    <source>
        <dbReference type="EMBL" id="MCV7025609.1"/>
    </source>
</evidence>
<evidence type="ECO:0000256" key="1">
    <source>
        <dbReference type="ARBA" id="ARBA00022450"/>
    </source>
</evidence>
<dbReference type="PROSITE" id="PS00012">
    <property type="entry name" value="PHOSPHOPANTETHEINE"/>
    <property type="match status" value="1"/>
</dbReference>
<dbReference type="EMBL" id="JACKTI010000050">
    <property type="protein sequence ID" value="MCV7025609.1"/>
    <property type="molecule type" value="Genomic_DNA"/>
</dbReference>
<dbReference type="InterPro" id="IPR036736">
    <property type="entry name" value="ACP-like_sf"/>
</dbReference>
<dbReference type="GO" id="GO:0031177">
    <property type="term" value="F:phosphopantetheine binding"/>
    <property type="evidence" value="ECO:0007669"/>
    <property type="project" value="InterPro"/>
</dbReference>
<evidence type="ECO:0000256" key="2">
    <source>
        <dbReference type="ARBA" id="ARBA00022553"/>
    </source>
</evidence>
<dbReference type="Pfam" id="PF00698">
    <property type="entry name" value="Acyl_transf_1"/>
    <property type="match status" value="1"/>
</dbReference>
<dbReference type="SUPFAM" id="SSF51735">
    <property type="entry name" value="NAD(P)-binding Rossmann-fold domains"/>
    <property type="match status" value="2"/>
</dbReference>
<dbReference type="InterPro" id="IPR050091">
    <property type="entry name" value="PKS_NRPS_Biosynth_Enz"/>
</dbReference>
<evidence type="ECO:0000259" key="6">
    <source>
        <dbReference type="PROSITE" id="PS50075"/>
    </source>
</evidence>
<comment type="caution">
    <text evidence="7">The sequence shown here is derived from an EMBL/GenBank/DDBJ whole genome shotgun (WGS) entry which is preliminary data.</text>
</comment>
<protein>
    <submittedName>
        <fullName evidence="7">Nocobactin polyketide synthase NbtC</fullName>
    </submittedName>
</protein>
<dbReference type="InterPro" id="IPR014043">
    <property type="entry name" value="Acyl_transferase_dom"/>
</dbReference>
<dbReference type="InterPro" id="IPR036291">
    <property type="entry name" value="NAD(P)-bd_dom_sf"/>
</dbReference>
<dbReference type="InterPro" id="IPR020806">
    <property type="entry name" value="PKS_PP-bd"/>
</dbReference>
<reference evidence="7" key="2">
    <citation type="journal article" date="2022" name="BMC Genomics">
        <title>Comparative genome analysis of mycobacteria focusing on tRNA and non-coding RNA.</title>
        <authorList>
            <person name="Behra P.R.K."/>
            <person name="Pettersson B.M.F."/>
            <person name="Ramesh M."/>
            <person name="Das S."/>
            <person name="Dasgupta S."/>
            <person name="Kirsebom L.A."/>
        </authorList>
    </citation>
    <scope>NUCLEOTIDE SEQUENCE</scope>
    <source>
        <strain evidence="7">DSM 44203</strain>
    </source>
</reference>
<dbReference type="SMART" id="SM00823">
    <property type="entry name" value="PKS_PP"/>
    <property type="match status" value="1"/>
</dbReference>
<dbReference type="SUPFAM" id="SSF55048">
    <property type="entry name" value="Probable ACP-binding domain of malonyl-CoA ACP transacylase"/>
    <property type="match status" value="1"/>
</dbReference>
<dbReference type="InterPro" id="IPR057326">
    <property type="entry name" value="KR_dom"/>
</dbReference>
<dbReference type="InterPro" id="IPR001227">
    <property type="entry name" value="Ac_transferase_dom_sf"/>
</dbReference>
<dbReference type="GO" id="GO:0006633">
    <property type="term" value="P:fatty acid biosynthetic process"/>
    <property type="evidence" value="ECO:0007669"/>
    <property type="project" value="TreeGrafter"/>
</dbReference>
<sequence>MHTRSSPCPRVSKVIPSYRLPNGTTPVLLSADTADLLVDEAAGLLSYAADHPDVAPDQIAEMLFRTRIARRRRALAMVTSRDDLLSALRALVDRREHPSLIQTNTTATTRKVAYVFPGQGNQRPGMGRLFYESIPAFRAEADRCTEAFQRQFGECPLNYLLDEHLPSDDSAVTVQPALFTQMAALAATWRSFGVTPNATIGHSQGEISAAYVSGKITLADAVVVVGIRAHFADTWASDDYSMAVVAADRDACEDSIARCSGWAQLSVVNSTGMHCISGEREAVQAIVDAFVENGTFARVIPVQYPAHTSLMHDLSAEVRATVQRRLQNLVFVDSEIDWIGATLGSSVDQGLPVDQYWFWNLRNTVRFDKAITEAVRRNVDTFVELAEHPTLQLAIQENMAGLRDTSSAVVVGSSERTATDLNVLTRNLANVAVHDLDYSWECLRTGSDETVSLPLRAFPNTRMNEIPLWLPYDEALPRRAAQTSAVDPVPVPADSARESSAQTTPARLLVEEWVRLSKRSLVPPRDIGIVDHTTTCAGLATAICAAAGEAGAAARMIDNESGGVASHFNTLVILLPQSPKMDDVAAAAAVTEFFSNRTWWPGVTHVGTDCWLVTVGGEAVVADDAPPDPVHAAASAGFRSIGANYPGVGFRHLDLPGGSTASDSGRAVVAALHTAEESELAFRNGGLYAKRIVACDSSAIQSDCVPYEHVLIVGGTGKLGLEFCDHFAHCGARRITLVSRSGGAAAVADRLQGIRSTTATQICVMKCDVGDQAAVSQLAAENQGAPADLIIHAAVNYSAIELEDITATKVDDALRAKVIGISRVLEAFPRAENCRVILCSSARATIGGRGQVVYSAANRMLDAIAHRLRTDGLDCVSVQWGQWTVHFDLDERSMAQLAAIGVVPMSPSDAIALGMNRLGRNAIVGAFDFARARSVLGEFGYGPLVSQLIKPDVDDPTTDRPVEPDMHPRRLIDLFAESIGIDRAESIDTDIPMVAIGLDSLQALELRRRIKSEFNHDLEVSDLLGGASIADVAAQLSAQELWQQPLG</sequence>
<gene>
    <name evidence="7" type="primary">nbtC</name>
    <name evidence="7" type="ORF">H7I77_20025</name>
</gene>
<evidence type="ECO:0000313" key="8">
    <source>
        <dbReference type="Proteomes" id="UP001207528"/>
    </source>
</evidence>
<dbReference type="SMART" id="SM00827">
    <property type="entry name" value="PKS_AT"/>
    <property type="match status" value="1"/>
</dbReference>
<keyword evidence="2" id="KW-0597">Phosphoprotein</keyword>
<dbReference type="PANTHER" id="PTHR43775">
    <property type="entry name" value="FATTY ACID SYNTHASE"/>
    <property type="match status" value="1"/>
</dbReference>
<dbReference type="Gene3D" id="1.10.1200.10">
    <property type="entry name" value="ACP-like"/>
    <property type="match status" value="1"/>
</dbReference>
<accession>A0AAW5SP80</accession>
<dbReference type="SMART" id="SM00822">
    <property type="entry name" value="PKS_KR"/>
    <property type="match status" value="1"/>
</dbReference>
<dbReference type="Proteomes" id="UP001207528">
    <property type="component" value="Unassembled WGS sequence"/>
</dbReference>
<dbReference type="PROSITE" id="PS50075">
    <property type="entry name" value="CARRIER"/>
    <property type="match status" value="1"/>
</dbReference>
<dbReference type="Pfam" id="PF08659">
    <property type="entry name" value="KR"/>
    <property type="match status" value="1"/>
</dbReference>
<dbReference type="Gene3D" id="3.40.50.720">
    <property type="entry name" value="NAD(P)-binding Rossmann-like Domain"/>
    <property type="match status" value="1"/>
</dbReference>
<proteinExistence type="predicted"/>
<name>A0AAW5SP80_MYCNV</name>
<keyword evidence="5" id="KW-0511">Multifunctional enzyme</keyword>
<dbReference type="AlphaFoldDB" id="A0AAW5SP80"/>
<reference evidence="7" key="1">
    <citation type="submission" date="2020-07" db="EMBL/GenBank/DDBJ databases">
        <authorList>
            <person name="Pettersson B.M.F."/>
            <person name="Behra P.R.K."/>
            <person name="Ramesh M."/>
            <person name="Das S."/>
            <person name="Dasgupta S."/>
            <person name="Kirsebom L.A."/>
        </authorList>
    </citation>
    <scope>NUCLEOTIDE SEQUENCE</scope>
    <source>
        <strain evidence="7">DSM 44203</strain>
    </source>
</reference>